<evidence type="ECO:0000256" key="1">
    <source>
        <dbReference type="SAM" id="MobiDB-lite"/>
    </source>
</evidence>
<evidence type="ECO:0008006" key="4">
    <source>
        <dbReference type="Google" id="ProtNLM"/>
    </source>
</evidence>
<reference evidence="2" key="1">
    <citation type="submission" date="2022-08" db="EMBL/GenBank/DDBJ databases">
        <authorList>
            <person name="Bogun A."/>
            <person name="Kislichkina A."/>
            <person name="Solomentsev V."/>
            <person name="Skryabin Y."/>
            <person name="Sizova A."/>
            <person name="Platonov M."/>
            <person name="Dentovskaya S."/>
        </authorList>
    </citation>
    <scope>NUCLEOTIDE SEQUENCE</scope>
    <source>
        <strain evidence="2">SCPM-O-B-7604</strain>
    </source>
</reference>
<feature type="region of interest" description="Disordered" evidence="1">
    <location>
        <begin position="32"/>
        <end position="51"/>
    </location>
</feature>
<accession>A0ABY5UVA4</accession>
<feature type="compositionally biased region" description="Basic and acidic residues" evidence="1">
    <location>
        <begin position="41"/>
        <end position="51"/>
    </location>
</feature>
<evidence type="ECO:0000313" key="3">
    <source>
        <dbReference type="Proteomes" id="UP001057860"/>
    </source>
</evidence>
<sequence>MTQCPACHQPALSKLISAAGFQLKGTGWYATDFKPGSNSKPDNKSKPDSSS</sequence>
<organism evidence="2 3">
    <name type="scientific">Yersinia alsatica</name>
    <dbReference type="NCBI Taxonomy" id="2890317"/>
    <lineage>
        <taxon>Bacteria</taxon>
        <taxon>Pseudomonadati</taxon>
        <taxon>Pseudomonadota</taxon>
        <taxon>Gammaproteobacteria</taxon>
        <taxon>Enterobacterales</taxon>
        <taxon>Yersiniaceae</taxon>
        <taxon>Yersinia</taxon>
    </lineage>
</organism>
<evidence type="ECO:0000313" key="2">
    <source>
        <dbReference type="EMBL" id="UWM47412.1"/>
    </source>
</evidence>
<name>A0ABY5UVA4_9GAMM</name>
<proteinExistence type="predicted"/>
<keyword evidence="3" id="KW-1185">Reference proteome</keyword>
<dbReference type="RefSeq" id="WP_235895943.1">
    <property type="nucleotide sequence ID" value="NZ_CABHWO010000088.1"/>
</dbReference>
<gene>
    <name evidence="2" type="ORF">N0H69_15200</name>
</gene>
<dbReference type="Proteomes" id="UP001057860">
    <property type="component" value="Chromosome"/>
</dbReference>
<protein>
    <recommendedName>
        <fullName evidence="4">FmdB family transcriptional regulator</fullName>
    </recommendedName>
</protein>
<dbReference type="EMBL" id="CP104006">
    <property type="protein sequence ID" value="UWM47412.1"/>
    <property type="molecule type" value="Genomic_DNA"/>
</dbReference>
<dbReference type="GeneID" id="94957735"/>